<evidence type="ECO:0000313" key="2">
    <source>
        <dbReference type="Proteomes" id="UP000026913"/>
    </source>
</evidence>
<dbReference type="AlphaFoldDB" id="A0A024E4Z7"/>
<dbReference type="EMBL" id="CP005960">
    <property type="protein sequence ID" value="AHZ67398.1"/>
    <property type="molecule type" value="Genomic_DNA"/>
</dbReference>
<organism evidence="1 2">
    <name type="scientific">Pseudomonas mandelii JR-1</name>
    <dbReference type="NCBI Taxonomy" id="1147786"/>
    <lineage>
        <taxon>Bacteria</taxon>
        <taxon>Pseudomonadati</taxon>
        <taxon>Pseudomonadota</taxon>
        <taxon>Gammaproteobacteria</taxon>
        <taxon>Pseudomonadales</taxon>
        <taxon>Pseudomonadaceae</taxon>
        <taxon>Pseudomonas</taxon>
    </lineage>
</organism>
<name>A0A024E4Z7_9PSED</name>
<accession>A0A024E4Z7</accession>
<gene>
    <name evidence="1" type="ORF">OU5_0319</name>
</gene>
<proteinExistence type="predicted"/>
<dbReference type="HOGENOM" id="CLU_2882520_0_0_6"/>
<reference evidence="1 2" key="1">
    <citation type="journal article" date="2012" name="J. Bacteriol.">
        <title>Genome sequence of cold-adapted Pseudomonas mandelii strain JR-1.</title>
        <authorList>
            <person name="Jang S.H."/>
            <person name="Kim J."/>
            <person name="Kim J."/>
            <person name="Hong S."/>
            <person name="Lee C."/>
        </authorList>
    </citation>
    <scope>NUCLEOTIDE SEQUENCE [LARGE SCALE GENOMIC DNA]</scope>
    <source>
        <strain evidence="1 2">JR-1</strain>
    </source>
</reference>
<dbReference type="Proteomes" id="UP000026913">
    <property type="component" value="Chromosome"/>
</dbReference>
<sequence>MSNCSKPGSLPQNGHIDPTFCGRSGQIPAFSCDRSKERLSCRLLYSYSFLHNAGNLSGSATYS</sequence>
<protein>
    <submittedName>
        <fullName evidence="1">Uncharacterized protein</fullName>
    </submittedName>
</protein>
<dbReference type="KEGG" id="pman:OU5_0319"/>
<evidence type="ECO:0000313" key="1">
    <source>
        <dbReference type="EMBL" id="AHZ67398.1"/>
    </source>
</evidence>